<comment type="caution">
    <text evidence="2">The sequence shown here is derived from an EMBL/GenBank/DDBJ whole genome shotgun (WGS) entry which is preliminary data.</text>
</comment>
<feature type="region of interest" description="Disordered" evidence="1">
    <location>
        <begin position="39"/>
        <end position="103"/>
    </location>
</feature>
<dbReference type="Proteomes" id="UP000693970">
    <property type="component" value="Unassembled WGS sequence"/>
</dbReference>
<dbReference type="AlphaFoldDB" id="A0A9K3KVS3"/>
<feature type="region of interest" description="Disordered" evidence="1">
    <location>
        <begin position="1"/>
        <end position="27"/>
    </location>
</feature>
<evidence type="ECO:0000256" key="1">
    <source>
        <dbReference type="SAM" id="MobiDB-lite"/>
    </source>
</evidence>
<evidence type="ECO:0000313" key="2">
    <source>
        <dbReference type="EMBL" id="KAG7350274.1"/>
    </source>
</evidence>
<accession>A0A9K3KVS3</accession>
<gene>
    <name evidence="2" type="ORF">IV203_009634</name>
</gene>
<protein>
    <submittedName>
        <fullName evidence="2">Uncharacterized protein</fullName>
    </submittedName>
</protein>
<organism evidence="2 3">
    <name type="scientific">Nitzschia inconspicua</name>
    <dbReference type="NCBI Taxonomy" id="303405"/>
    <lineage>
        <taxon>Eukaryota</taxon>
        <taxon>Sar</taxon>
        <taxon>Stramenopiles</taxon>
        <taxon>Ochrophyta</taxon>
        <taxon>Bacillariophyta</taxon>
        <taxon>Bacillariophyceae</taxon>
        <taxon>Bacillariophycidae</taxon>
        <taxon>Bacillariales</taxon>
        <taxon>Bacillariaceae</taxon>
        <taxon>Nitzschia</taxon>
    </lineage>
</organism>
<sequence>MKRKFSFISSDVDGPVTANPTSSSWDQVRQRFQIIEQNDRVTEFNGPPQMASIPAASDSVPPSVAGNQGPPQTESIQESSAFLPQQQAETIDGSSPNESVERDYEKVIEERDNFERMATLYKNQLHSSRCLLKLAFSGVFHAIDASPLCAQKGVATSDRPGMHPFTSSLNTFLRINNTWENAETALDSNKSRKEKHKLCLEIMEQFKSFMLSYPGMAEIQAVEPTFKQQAETTEQPSTPGTIKQSSVPTSNDAPMIQATAVGSTPRTIKQTSVPASNDAPMIQANAVGSTPGTIKQSSVPASNDASMIQANAVGSTPGTIKHTSAPTIQANAVAFTDEFAGQIKYKPTSSLELVAAPVAASIALSTVESAPLKTLPDQPPQTKPATKKFRTEKEKTRAIQQILHKLMPVGVSLEKNKDHYAELQKALTQPRTEQRAELPGGMTIRQRVSKSVIDADRSMGAEWVRKAKTLLAKYGNEEDLHRLLFLVERHLKYTEGHPGLALAEVFGKESRDDDDEVEVIDPPPQAKAPVWDLENPSEVAQYLSGDPRTDIRIKKEVPSPTKIAGFFEQIQLDSNSTHNVL</sequence>
<feature type="compositionally biased region" description="Polar residues" evidence="1">
    <location>
        <begin position="260"/>
        <end position="275"/>
    </location>
</feature>
<feature type="region of interest" description="Disordered" evidence="1">
    <location>
        <begin position="373"/>
        <end position="392"/>
    </location>
</feature>
<dbReference type="EMBL" id="JAGRRH010000018">
    <property type="protein sequence ID" value="KAG7350274.1"/>
    <property type="molecule type" value="Genomic_DNA"/>
</dbReference>
<proteinExistence type="predicted"/>
<feature type="region of interest" description="Disordered" evidence="1">
    <location>
        <begin position="226"/>
        <end position="302"/>
    </location>
</feature>
<keyword evidence="3" id="KW-1185">Reference proteome</keyword>
<name>A0A9K3KVS3_9STRA</name>
<evidence type="ECO:0000313" key="3">
    <source>
        <dbReference type="Proteomes" id="UP000693970"/>
    </source>
</evidence>
<feature type="compositionally biased region" description="Polar residues" evidence="1">
    <location>
        <begin position="226"/>
        <end position="252"/>
    </location>
</feature>
<reference evidence="2" key="2">
    <citation type="submission" date="2021-04" db="EMBL/GenBank/DDBJ databases">
        <authorList>
            <person name="Podell S."/>
        </authorList>
    </citation>
    <scope>NUCLEOTIDE SEQUENCE</scope>
    <source>
        <strain evidence="2">Hildebrandi</strain>
    </source>
</reference>
<feature type="compositionally biased region" description="Polar residues" evidence="1">
    <location>
        <begin position="18"/>
        <end position="27"/>
    </location>
</feature>
<reference evidence="2" key="1">
    <citation type="journal article" date="2021" name="Sci. Rep.">
        <title>Diploid genomic architecture of Nitzschia inconspicua, an elite biomass production diatom.</title>
        <authorList>
            <person name="Oliver A."/>
            <person name="Podell S."/>
            <person name="Pinowska A."/>
            <person name="Traller J.C."/>
            <person name="Smith S.R."/>
            <person name="McClure R."/>
            <person name="Beliaev A."/>
            <person name="Bohutskyi P."/>
            <person name="Hill E.A."/>
            <person name="Rabines A."/>
            <person name="Zheng H."/>
            <person name="Allen L.Z."/>
            <person name="Kuo A."/>
            <person name="Grigoriev I.V."/>
            <person name="Allen A.E."/>
            <person name="Hazlebeck D."/>
            <person name="Allen E.E."/>
        </authorList>
    </citation>
    <scope>NUCLEOTIDE SEQUENCE</scope>
    <source>
        <strain evidence="2">Hildebrandi</strain>
    </source>
</reference>
<feature type="compositionally biased region" description="Polar residues" evidence="1">
    <location>
        <begin position="65"/>
        <end position="98"/>
    </location>
</feature>
<feature type="compositionally biased region" description="Polar residues" evidence="1">
    <location>
        <begin position="286"/>
        <end position="302"/>
    </location>
</feature>